<evidence type="ECO:0000313" key="2">
    <source>
        <dbReference type="EMBL" id="MPM78237.1"/>
    </source>
</evidence>
<name>A0A645CMV1_9ZZZZ</name>
<accession>A0A645CMV1</accession>
<sequence>MAVPDSRAQVPEGILIRVLTLVELVIALVIRKAISEVTTRAKQAIVTINGKYPIC</sequence>
<organism evidence="2">
    <name type="scientific">bioreactor metagenome</name>
    <dbReference type="NCBI Taxonomy" id="1076179"/>
    <lineage>
        <taxon>unclassified sequences</taxon>
        <taxon>metagenomes</taxon>
        <taxon>ecological metagenomes</taxon>
    </lineage>
</organism>
<evidence type="ECO:0000256" key="1">
    <source>
        <dbReference type="SAM" id="Phobius"/>
    </source>
</evidence>
<dbReference type="EMBL" id="VSSQ01028498">
    <property type="protein sequence ID" value="MPM78237.1"/>
    <property type="molecule type" value="Genomic_DNA"/>
</dbReference>
<keyword evidence="1" id="KW-0812">Transmembrane</keyword>
<feature type="transmembrane region" description="Helical" evidence="1">
    <location>
        <begin position="14"/>
        <end position="34"/>
    </location>
</feature>
<proteinExistence type="predicted"/>
<reference evidence="2" key="1">
    <citation type="submission" date="2019-08" db="EMBL/GenBank/DDBJ databases">
        <authorList>
            <person name="Kucharzyk K."/>
            <person name="Murdoch R.W."/>
            <person name="Higgins S."/>
            <person name="Loffler F."/>
        </authorList>
    </citation>
    <scope>NUCLEOTIDE SEQUENCE</scope>
</reference>
<comment type="caution">
    <text evidence="2">The sequence shown here is derived from an EMBL/GenBank/DDBJ whole genome shotgun (WGS) entry which is preliminary data.</text>
</comment>
<protein>
    <submittedName>
        <fullName evidence="2">Uncharacterized protein</fullName>
    </submittedName>
</protein>
<dbReference type="AlphaFoldDB" id="A0A645CMV1"/>
<keyword evidence="1" id="KW-1133">Transmembrane helix</keyword>
<keyword evidence="1" id="KW-0472">Membrane</keyword>
<gene>
    <name evidence="2" type="ORF">SDC9_125248</name>
</gene>